<proteinExistence type="predicted"/>
<evidence type="ECO:0000313" key="1">
    <source>
        <dbReference type="EMBL" id="PON70189.1"/>
    </source>
</evidence>
<accession>A0A2P5DA69</accession>
<dbReference type="Proteomes" id="UP000237000">
    <property type="component" value="Unassembled WGS sequence"/>
</dbReference>
<reference evidence="2" key="1">
    <citation type="submission" date="2016-06" db="EMBL/GenBank/DDBJ databases">
        <title>Parallel loss of symbiosis genes in relatives of nitrogen-fixing non-legume Parasponia.</title>
        <authorList>
            <person name="Van Velzen R."/>
            <person name="Holmer R."/>
            <person name="Bu F."/>
            <person name="Rutten L."/>
            <person name="Van Zeijl A."/>
            <person name="Liu W."/>
            <person name="Santuari L."/>
            <person name="Cao Q."/>
            <person name="Sharma T."/>
            <person name="Shen D."/>
            <person name="Roswanjaya Y."/>
            <person name="Wardhani T."/>
            <person name="Kalhor M.S."/>
            <person name="Jansen J."/>
            <person name="Van den Hoogen J."/>
            <person name="Gungor B."/>
            <person name="Hartog M."/>
            <person name="Hontelez J."/>
            <person name="Verver J."/>
            <person name="Yang W.-C."/>
            <person name="Schijlen E."/>
            <person name="Repin R."/>
            <person name="Schilthuizen M."/>
            <person name="Schranz E."/>
            <person name="Heidstra R."/>
            <person name="Miyata K."/>
            <person name="Fedorova E."/>
            <person name="Kohlen W."/>
            <person name="Bisseling T."/>
            <person name="Smit S."/>
            <person name="Geurts R."/>
        </authorList>
    </citation>
    <scope>NUCLEOTIDE SEQUENCE [LARGE SCALE GENOMIC DNA]</scope>
    <source>
        <strain evidence="2">cv. RG33-2</strain>
    </source>
</reference>
<organism evidence="1 2">
    <name type="scientific">Trema orientale</name>
    <name type="common">Charcoal tree</name>
    <name type="synonym">Celtis orientalis</name>
    <dbReference type="NCBI Taxonomy" id="63057"/>
    <lineage>
        <taxon>Eukaryota</taxon>
        <taxon>Viridiplantae</taxon>
        <taxon>Streptophyta</taxon>
        <taxon>Embryophyta</taxon>
        <taxon>Tracheophyta</taxon>
        <taxon>Spermatophyta</taxon>
        <taxon>Magnoliopsida</taxon>
        <taxon>eudicotyledons</taxon>
        <taxon>Gunneridae</taxon>
        <taxon>Pentapetalae</taxon>
        <taxon>rosids</taxon>
        <taxon>fabids</taxon>
        <taxon>Rosales</taxon>
        <taxon>Cannabaceae</taxon>
        <taxon>Trema</taxon>
    </lineage>
</organism>
<dbReference type="AlphaFoldDB" id="A0A2P5DA69"/>
<sequence>MGLITILGCVAGTSNGMLSLSEKIGELNKQYASVIKFQMTLSDRELSDLGYVSPRITWNNKRDRGG</sequence>
<evidence type="ECO:0000313" key="2">
    <source>
        <dbReference type="Proteomes" id="UP000237000"/>
    </source>
</evidence>
<gene>
    <name evidence="1" type="ORF">TorRG33x02_257390</name>
</gene>
<keyword evidence="2" id="KW-1185">Reference proteome</keyword>
<comment type="caution">
    <text evidence="1">The sequence shown here is derived from an EMBL/GenBank/DDBJ whole genome shotgun (WGS) entry which is preliminary data.</text>
</comment>
<dbReference type="EMBL" id="JXTC01000284">
    <property type="protein sequence ID" value="PON70189.1"/>
    <property type="molecule type" value="Genomic_DNA"/>
</dbReference>
<protein>
    <submittedName>
        <fullName evidence="1">Uncharacterized protein</fullName>
    </submittedName>
</protein>
<name>A0A2P5DA69_TREOI</name>
<dbReference type="InParanoid" id="A0A2P5DA69"/>